<proteinExistence type="predicted"/>
<keyword evidence="2" id="KW-1185">Reference proteome</keyword>
<name>A0A6J5F3H6_9BURK</name>
<reference evidence="1 2" key="1">
    <citation type="submission" date="2020-04" db="EMBL/GenBank/DDBJ databases">
        <authorList>
            <person name="De Canck E."/>
        </authorList>
    </citation>
    <scope>NUCLEOTIDE SEQUENCE [LARGE SCALE GENOMIC DNA]</scope>
    <source>
        <strain evidence="1 2">LMG 29542</strain>
    </source>
</reference>
<evidence type="ECO:0000313" key="1">
    <source>
        <dbReference type="EMBL" id="CAB3773298.1"/>
    </source>
</evidence>
<dbReference type="AlphaFoldDB" id="A0A6J5F3H6"/>
<gene>
    <name evidence="1" type="ORF">LMG29542_07179</name>
</gene>
<sequence>MESADKAGLWIPTSGTVFNSVSYFVIHFATQIAVPWSAAFAGHDVVVARPFIIAQIQSLVISAIDHFGRVDNIVVKVGREAYAEYL</sequence>
<dbReference type="RefSeq" id="WP_377693213.1">
    <property type="nucleotide sequence ID" value="NZ_JBHLTK010000111.1"/>
</dbReference>
<dbReference type="Proteomes" id="UP000494363">
    <property type="component" value="Unassembled WGS sequence"/>
</dbReference>
<organism evidence="1 2">
    <name type="scientific">Paraburkholderia humisilvae</name>
    <dbReference type="NCBI Taxonomy" id="627669"/>
    <lineage>
        <taxon>Bacteria</taxon>
        <taxon>Pseudomonadati</taxon>
        <taxon>Pseudomonadota</taxon>
        <taxon>Betaproteobacteria</taxon>
        <taxon>Burkholderiales</taxon>
        <taxon>Burkholderiaceae</taxon>
        <taxon>Paraburkholderia</taxon>
    </lineage>
</organism>
<dbReference type="EMBL" id="CADIKH010000072">
    <property type="protein sequence ID" value="CAB3773298.1"/>
    <property type="molecule type" value="Genomic_DNA"/>
</dbReference>
<protein>
    <submittedName>
        <fullName evidence="1">Uncharacterized protein</fullName>
    </submittedName>
</protein>
<evidence type="ECO:0000313" key="2">
    <source>
        <dbReference type="Proteomes" id="UP000494363"/>
    </source>
</evidence>
<accession>A0A6J5F3H6</accession>